<keyword evidence="2" id="KW-1185">Reference proteome</keyword>
<protein>
    <submittedName>
        <fullName evidence="1">Uncharacterized protein</fullName>
    </submittedName>
</protein>
<reference evidence="1" key="1">
    <citation type="journal article" date="2021" name="Nat. Commun.">
        <title>Genetic determinants of endophytism in the Arabidopsis root mycobiome.</title>
        <authorList>
            <person name="Mesny F."/>
            <person name="Miyauchi S."/>
            <person name="Thiergart T."/>
            <person name="Pickel B."/>
            <person name="Atanasova L."/>
            <person name="Karlsson M."/>
            <person name="Huettel B."/>
            <person name="Barry K.W."/>
            <person name="Haridas S."/>
            <person name="Chen C."/>
            <person name="Bauer D."/>
            <person name="Andreopoulos W."/>
            <person name="Pangilinan J."/>
            <person name="LaButti K."/>
            <person name="Riley R."/>
            <person name="Lipzen A."/>
            <person name="Clum A."/>
            <person name="Drula E."/>
            <person name="Henrissat B."/>
            <person name="Kohler A."/>
            <person name="Grigoriev I.V."/>
            <person name="Martin F.M."/>
            <person name="Hacquard S."/>
        </authorList>
    </citation>
    <scope>NUCLEOTIDE SEQUENCE</scope>
    <source>
        <strain evidence="1">MPI-CAGE-CH-0235</strain>
    </source>
</reference>
<dbReference type="AlphaFoldDB" id="A0A8K0WJC0"/>
<organism evidence="1 2">
    <name type="scientific">Stachybotrys elegans</name>
    <dbReference type="NCBI Taxonomy" id="80388"/>
    <lineage>
        <taxon>Eukaryota</taxon>
        <taxon>Fungi</taxon>
        <taxon>Dikarya</taxon>
        <taxon>Ascomycota</taxon>
        <taxon>Pezizomycotina</taxon>
        <taxon>Sordariomycetes</taxon>
        <taxon>Hypocreomycetidae</taxon>
        <taxon>Hypocreales</taxon>
        <taxon>Stachybotryaceae</taxon>
        <taxon>Stachybotrys</taxon>
    </lineage>
</organism>
<dbReference type="EMBL" id="JAGPNK010000036">
    <property type="protein sequence ID" value="KAH7303285.1"/>
    <property type="molecule type" value="Genomic_DNA"/>
</dbReference>
<accession>A0A8K0WJC0</accession>
<evidence type="ECO:0000313" key="1">
    <source>
        <dbReference type="EMBL" id="KAH7303285.1"/>
    </source>
</evidence>
<dbReference type="OrthoDB" id="5343383at2759"/>
<comment type="caution">
    <text evidence="1">The sequence shown here is derived from an EMBL/GenBank/DDBJ whole genome shotgun (WGS) entry which is preliminary data.</text>
</comment>
<evidence type="ECO:0000313" key="2">
    <source>
        <dbReference type="Proteomes" id="UP000813444"/>
    </source>
</evidence>
<gene>
    <name evidence="1" type="ORF">B0I35DRAFT_446899</name>
</gene>
<name>A0A8K0WJC0_9HYPO</name>
<sequence length="335" mass="39142">MDRFAWFPEHNPLVFLDSAERTWLDPYPALAPLITSPPEPNTPTAFNEDEFVSLWTGIYDIFIELNFVRRDQVIFPPQDTGRHPGIGKDRLHHELHMSPEAISLVERLLYPKIVSPQYRTHFFIEAIAINYLEEEDLRECRDPHWSYREGAQSEPAADYLLPHDVALTLPYEDEGLTWILDIKYNAIRCISRMAEPPSTSFRPPEDFASGWPDEPGHYRNWPAYSAPFILRQYAQDLLDMRIVPYSTTGEHFARSNEMQGQIIDNALSRHGWPHNFQTAAWAQASGQIYSDTIDEESRRREELDPWRYGADEREIVREWIRNPELIPDVGYSRDI</sequence>
<dbReference type="Proteomes" id="UP000813444">
    <property type="component" value="Unassembled WGS sequence"/>
</dbReference>
<proteinExistence type="predicted"/>